<sequence>MDGRSPVRFRSTLRTTPNDRTERHPPGPTVKPPDSVSRTGARKQRPPWQRWIEMVTTARSDLIRRCDAAVDLFRQGLAEESLCYTTTFNYLWRRLISSLPTGFNGAVPGQPHHPETPAEACTLHASSLSRIQIYAAPRIAPRLSVKTKRMTMIDFLPYLPTGGTAMKEQKDRRLPHGRERLRRRKDLELNAALTATSASRVAWEEPECAAAHLDPGPLAISRRYCLHSLPNKNHAGSRCITHSTNGSRVVCKNGTPGMAYVAFDVSVSFCALSANSGSSSKTADGTHHFDGGVVTLVSGTCQLLQESRRRTGFPGTAVRLPRSVFSVLVGGWVRCRCTPREVPLRSQPLVLRLRSSNPPTYRRFFVAPAFNRTASFPKHLHTLHHDMHLVHPPENTMPNRAMYRFKDHPTTVPAPSSVALVCMLVYAGVWVLRVSWELSLFFPWHQVVIAAFTPQTQVPPYNRLETFDRLQMPIRLLRCPLSVWR</sequence>
<feature type="region of interest" description="Disordered" evidence="1">
    <location>
        <begin position="1"/>
        <end position="47"/>
    </location>
</feature>
<gene>
    <name evidence="2" type="ORF">B0T21DRAFT_345417</name>
</gene>
<evidence type="ECO:0000256" key="1">
    <source>
        <dbReference type="SAM" id="MobiDB-lite"/>
    </source>
</evidence>
<evidence type="ECO:0000313" key="3">
    <source>
        <dbReference type="Proteomes" id="UP001172159"/>
    </source>
</evidence>
<dbReference type="AlphaFoldDB" id="A0AA40ETS1"/>
<dbReference type="EMBL" id="JAUKTV010000002">
    <property type="protein sequence ID" value="KAK0745347.1"/>
    <property type="molecule type" value="Genomic_DNA"/>
</dbReference>
<proteinExistence type="predicted"/>
<name>A0AA40ETS1_9PEZI</name>
<reference evidence="2" key="1">
    <citation type="submission" date="2023-06" db="EMBL/GenBank/DDBJ databases">
        <title>Genome-scale phylogeny and comparative genomics of the fungal order Sordariales.</title>
        <authorList>
            <consortium name="Lawrence Berkeley National Laboratory"/>
            <person name="Hensen N."/>
            <person name="Bonometti L."/>
            <person name="Westerberg I."/>
            <person name="Brannstrom I.O."/>
            <person name="Guillou S."/>
            <person name="Cros-Aarteil S."/>
            <person name="Calhoun S."/>
            <person name="Haridas S."/>
            <person name="Kuo A."/>
            <person name="Mondo S."/>
            <person name="Pangilinan J."/>
            <person name="Riley R."/>
            <person name="Labutti K."/>
            <person name="Andreopoulos B."/>
            <person name="Lipzen A."/>
            <person name="Chen C."/>
            <person name="Yanf M."/>
            <person name="Daum C."/>
            <person name="Ng V."/>
            <person name="Clum A."/>
            <person name="Steindorff A."/>
            <person name="Ohm R."/>
            <person name="Martin F."/>
            <person name="Silar P."/>
            <person name="Natvig D."/>
            <person name="Lalanne C."/>
            <person name="Gautier V."/>
            <person name="Ament-Velasquez S.L."/>
            <person name="Kruys A."/>
            <person name="Hutchinson M.I."/>
            <person name="Powell A.J."/>
            <person name="Barry K."/>
            <person name="Miller A.N."/>
            <person name="Grigoriev I.V."/>
            <person name="Debuchy R."/>
            <person name="Gladieux P."/>
            <person name="Thoren M.H."/>
            <person name="Johannesson H."/>
        </authorList>
    </citation>
    <scope>NUCLEOTIDE SEQUENCE</scope>
    <source>
        <strain evidence="2">CBS 540.89</strain>
    </source>
</reference>
<organism evidence="2 3">
    <name type="scientific">Apiosordaria backusii</name>
    <dbReference type="NCBI Taxonomy" id="314023"/>
    <lineage>
        <taxon>Eukaryota</taxon>
        <taxon>Fungi</taxon>
        <taxon>Dikarya</taxon>
        <taxon>Ascomycota</taxon>
        <taxon>Pezizomycotina</taxon>
        <taxon>Sordariomycetes</taxon>
        <taxon>Sordariomycetidae</taxon>
        <taxon>Sordariales</taxon>
        <taxon>Lasiosphaeriaceae</taxon>
        <taxon>Apiosordaria</taxon>
    </lineage>
</organism>
<accession>A0AA40ETS1</accession>
<keyword evidence="3" id="KW-1185">Reference proteome</keyword>
<comment type="caution">
    <text evidence="2">The sequence shown here is derived from an EMBL/GenBank/DDBJ whole genome shotgun (WGS) entry which is preliminary data.</text>
</comment>
<protein>
    <submittedName>
        <fullName evidence="2">Uncharacterized protein</fullName>
    </submittedName>
</protein>
<dbReference type="Proteomes" id="UP001172159">
    <property type="component" value="Unassembled WGS sequence"/>
</dbReference>
<evidence type="ECO:0000313" key="2">
    <source>
        <dbReference type="EMBL" id="KAK0745347.1"/>
    </source>
</evidence>